<dbReference type="SUPFAM" id="SSF53335">
    <property type="entry name" value="S-adenosyl-L-methionine-dependent methyltransferases"/>
    <property type="match status" value="1"/>
</dbReference>
<dbReference type="PANTHER" id="PTHR43861">
    <property type="entry name" value="TRANS-ACONITATE 2-METHYLTRANSFERASE-RELATED"/>
    <property type="match status" value="1"/>
</dbReference>
<evidence type="ECO:0000256" key="1">
    <source>
        <dbReference type="ARBA" id="ARBA00022679"/>
    </source>
</evidence>
<dbReference type="GO" id="GO:0008757">
    <property type="term" value="F:S-adenosylmethionine-dependent methyltransferase activity"/>
    <property type="evidence" value="ECO:0007669"/>
    <property type="project" value="InterPro"/>
</dbReference>
<dbReference type="Gene3D" id="2.60.120.10">
    <property type="entry name" value="Jelly Rolls"/>
    <property type="match status" value="1"/>
</dbReference>
<evidence type="ECO:0000259" key="3">
    <source>
        <dbReference type="Pfam" id="PF09313"/>
    </source>
</evidence>
<dbReference type="InterPro" id="IPR029063">
    <property type="entry name" value="SAM-dependent_MTases_sf"/>
</dbReference>
<dbReference type="PIRSF" id="PIRSF005215">
    <property type="entry name" value="TehB"/>
    <property type="match status" value="1"/>
</dbReference>
<evidence type="ECO:0000313" key="4">
    <source>
        <dbReference type="EMBL" id="AXY55537.1"/>
    </source>
</evidence>
<evidence type="ECO:0000259" key="2">
    <source>
        <dbReference type="Pfam" id="PF03848"/>
    </source>
</evidence>
<dbReference type="Proteomes" id="UP000263753">
    <property type="component" value="Chromosome"/>
</dbReference>
<dbReference type="SUPFAM" id="SSF51197">
    <property type="entry name" value="Clavaminate synthase-like"/>
    <property type="match status" value="1"/>
</dbReference>
<dbReference type="Gene3D" id="3.40.50.150">
    <property type="entry name" value="Vaccinia Virus protein VP39"/>
    <property type="match status" value="1"/>
</dbReference>
<feature type="domain" description="TehB/YeaR-like" evidence="3">
    <location>
        <begin position="9"/>
        <end position="89"/>
    </location>
</feature>
<dbReference type="NCBIfam" id="NF008405">
    <property type="entry name" value="PRK11207.1"/>
    <property type="match status" value="1"/>
</dbReference>
<keyword evidence="4" id="KW-0489">Methyltransferase</keyword>
<gene>
    <name evidence="4" type="primary">tehB</name>
    <name evidence="4" type="ORF">CDG60_02350</name>
</gene>
<dbReference type="Pfam" id="PF03848">
    <property type="entry name" value="TehB"/>
    <property type="match status" value="1"/>
</dbReference>
<dbReference type="PANTHER" id="PTHR43861:SF3">
    <property type="entry name" value="PUTATIVE (AFU_ORTHOLOGUE AFUA_2G14390)-RELATED"/>
    <property type="match status" value="1"/>
</dbReference>
<dbReference type="KEGG" id="achi:CDG60_02350"/>
<dbReference type="GO" id="GO:0005737">
    <property type="term" value="C:cytoplasm"/>
    <property type="evidence" value="ECO:0007669"/>
    <property type="project" value="InterPro"/>
</dbReference>
<proteinExistence type="predicted"/>
<dbReference type="NCBIfam" id="NF008992">
    <property type="entry name" value="PRK12335.1"/>
    <property type="match status" value="1"/>
</dbReference>
<feature type="domain" description="Tellurite resistance methyltransferase TehB-like" evidence="2">
    <location>
        <begin position="91"/>
        <end position="284"/>
    </location>
</feature>
<evidence type="ECO:0000313" key="5">
    <source>
        <dbReference type="Proteomes" id="UP000263753"/>
    </source>
</evidence>
<dbReference type="InterPro" id="IPR014431">
    <property type="entry name" value="Tellurite-R_TehB-2"/>
</dbReference>
<dbReference type="GO" id="GO:0032259">
    <property type="term" value="P:methylation"/>
    <property type="evidence" value="ECO:0007669"/>
    <property type="project" value="UniProtKB-KW"/>
</dbReference>
<dbReference type="RefSeq" id="WP_087512597.1">
    <property type="nucleotide sequence ID" value="NZ_CP032134.1"/>
</dbReference>
<dbReference type="InterPro" id="IPR004537">
    <property type="entry name" value="Tellurite-R_MeTrfase_TehB"/>
</dbReference>
<accession>A0A3B7LUW1</accession>
<dbReference type="EMBL" id="CP032134">
    <property type="protein sequence ID" value="AXY55537.1"/>
    <property type="molecule type" value="Genomic_DNA"/>
</dbReference>
<organism evidence="4 5">
    <name type="scientific">Acinetobacter chinensis</name>
    <dbReference type="NCBI Taxonomy" id="2004650"/>
    <lineage>
        <taxon>Bacteria</taxon>
        <taxon>Pseudomonadati</taxon>
        <taxon>Pseudomonadota</taxon>
        <taxon>Gammaproteobacteria</taxon>
        <taxon>Moraxellales</taxon>
        <taxon>Moraxellaceae</taxon>
        <taxon>Acinetobacter</taxon>
    </lineage>
</organism>
<reference evidence="5" key="1">
    <citation type="submission" date="2018-09" db="EMBL/GenBank/DDBJ databases">
        <title>The complete genome of Acinetobacter sp. strain WCHAc010005.</title>
        <authorList>
            <person name="Hu Y."/>
            <person name="Long H."/>
            <person name="Feng Y."/>
            <person name="Zong Z."/>
        </authorList>
    </citation>
    <scope>NUCLEOTIDE SEQUENCE [LARGE SCALE GENOMIC DNA]</scope>
    <source>
        <strain evidence="5">WCHAc010005</strain>
    </source>
</reference>
<dbReference type="GO" id="GO:0046690">
    <property type="term" value="P:response to tellurium ion"/>
    <property type="evidence" value="ECO:0007669"/>
    <property type="project" value="InterPro"/>
</dbReference>
<protein>
    <submittedName>
        <fullName evidence="4">SAM-dependent methyltransferase TehB</fullName>
    </submittedName>
</protein>
<dbReference type="Pfam" id="PF09313">
    <property type="entry name" value="TehB-like"/>
    <property type="match status" value="1"/>
</dbReference>
<name>A0A3B7LUW1_9GAMM</name>
<dbReference type="NCBIfam" id="TIGR00477">
    <property type="entry name" value="tehB"/>
    <property type="match status" value="1"/>
</dbReference>
<dbReference type="AlphaFoldDB" id="A0A3B7LUW1"/>
<dbReference type="InterPro" id="IPR015392">
    <property type="entry name" value="TehB/YeaR-like_dom"/>
</dbReference>
<dbReference type="InterPro" id="IPR014710">
    <property type="entry name" value="RmlC-like_jellyroll"/>
</dbReference>
<dbReference type="CDD" id="cd02440">
    <property type="entry name" value="AdoMet_MTases"/>
    <property type="match status" value="1"/>
</dbReference>
<dbReference type="InterPro" id="IPR015985">
    <property type="entry name" value="TehB-like_dom"/>
</dbReference>
<sequence>MNQELVCYKELAVWTAQCIPEGFKKPHNTKAGSWAKLTIFKGELKFAMLDESGHVQSEHHFSTEQQPPFIEPQAWHKIVSTSDDMECQLQFYCTAQDYFYKKYQLSPTHSEILAATPYLQGGTALDVGCGQGRNSLYLSQHGFEVDAWDVNANSLLKLKQIIEAEGIQNIHVQQRDLNADQSISGKYDFICCTVVMMFLEAQTVKPLIAQMQQATHVNGFNLIVCAMDTPDIPAQSDFPFSFKAGELSALYEGWKIVKYNENVGELHRVDAQGNRIKQHFATLLAQKIS</sequence>
<keyword evidence="1 4" id="KW-0808">Transferase</keyword>